<evidence type="ECO:0000313" key="2">
    <source>
        <dbReference type="EMBL" id="KAK7852759.1"/>
    </source>
</evidence>
<dbReference type="EMBL" id="PKMF04000072">
    <property type="protein sequence ID" value="KAK7852759.1"/>
    <property type="molecule type" value="Genomic_DNA"/>
</dbReference>
<dbReference type="InterPro" id="IPR025836">
    <property type="entry name" value="Zn_knuckle_CX2CX4HX4C"/>
</dbReference>
<evidence type="ECO:0000313" key="3">
    <source>
        <dbReference type="Proteomes" id="UP000237347"/>
    </source>
</evidence>
<gene>
    <name evidence="2" type="ORF">CFP56_037986</name>
</gene>
<dbReference type="Pfam" id="PF14392">
    <property type="entry name" value="zf-CCHC_4"/>
    <property type="match status" value="1"/>
</dbReference>
<feature type="domain" description="Zinc knuckle CX2CX4HX4C" evidence="1">
    <location>
        <begin position="64"/>
        <end position="108"/>
    </location>
</feature>
<dbReference type="PANTHER" id="PTHR31286">
    <property type="entry name" value="GLYCINE-RICH CELL WALL STRUCTURAL PROTEIN 1.8-LIKE"/>
    <property type="match status" value="1"/>
</dbReference>
<keyword evidence="3" id="KW-1185">Reference proteome</keyword>
<dbReference type="PANTHER" id="PTHR31286:SF167">
    <property type="entry name" value="OS09G0268800 PROTEIN"/>
    <property type="match status" value="1"/>
</dbReference>
<reference evidence="2 3" key="1">
    <citation type="journal article" date="2018" name="Sci. Data">
        <title>The draft genome sequence of cork oak.</title>
        <authorList>
            <person name="Ramos A.M."/>
            <person name="Usie A."/>
            <person name="Barbosa P."/>
            <person name="Barros P.M."/>
            <person name="Capote T."/>
            <person name="Chaves I."/>
            <person name="Simoes F."/>
            <person name="Abreu I."/>
            <person name="Carrasquinho I."/>
            <person name="Faro C."/>
            <person name="Guimaraes J.B."/>
            <person name="Mendonca D."/>
            <person name="Nobrega F."/>
            <person name="Rodrigues L."/>
            <person name="Saibo N.J.M."/>
            <person name="Varela M.C."/>
            <person name="Egas C."/>
            <person name="Matos J."/>
            <person name="Miguel C.M."/>
            <person name="Oliveira M.M."/>
            <person name="Ricardo C.P."/>
            <person name="Goncalves S."/>
        </authorList>
    </citation>
    <scope>NUCLEOTIDE SEQUENCE [LARGE SCALE GENOMIC DNA]</scope>
    <source>
        <strain evidence="3">cv. HL8</strain>
    </source>
</reference>
<evidence type="ECO:0000259" key="1">
    <source>
        <dbReference type="Pfam" id="PF14392"/>
    </source>
</evidence>
<dbReference type="AlphaFoldDB" id="A0AAW0LMQ7"/>
<dbReference type="Proteomes" id="UP000237347">
    <property type="component" value="Unassembled WGS sequence"/>
</dbReference>
<accession>A0AAW0LMQ7</accession>
<name>A0AAW0LMQ7_QUESU</name>
<protein>
    <recommendedName>
        <fullName evidence="1">Zinc knuckle CX2CX4HX4C domain-containing protein</fullName>
    </recommendedName>
</protein>
<dbReference type="InterPro" id="IPR040256">
    <property type="entry name" value="At4g02000-like"/>
</dbReference>
<proteinExistence type="predicted"/>
<comment type="caution">
    <text evidence="2">The sequence shown here is derived from an EMBL/GenBank/DDBJ whole genome shotgun (WGS) entry which is preliminary data.</text>
</comment>
<sequence>MARILQDGPWSFDNKLLLLQRWQNRMTVGNIKLEHASLWIQIWGAPFDMVSPQVAREVVDVPIGKPLRRGGFIARSDGVHSWVTFKYERLPLFCHYCGLLGHDVKHCASHFAVSWNGGEVDYQYGESLRALGGWTRSFSPRNTYSSAGFAKEQMFGESRNYSPMQETFLAAGAEGTNPSKQVEVKAENLGRLPIFQEGVNMELGGTKDVQEENSLQLVSGPICEGTDVEQMREVMGQLDQRLEKVGPSFIKPKSTWTRFNRMDFGLGRLSKALQLPTRGKRSNAGGGLAFLRKDDIRLKVINYTAKHVLAKVTDEDGFVWFMTGTPRAMKTLAIADLLAQFPGEEEFSINDEVPGEVAMGKTNKSGYYPKPERKVITSSYNVISTSMTHHEHTRMATILSQKSH</sequence>
<organism evidence="2 3">
    <name type="scientific">Quercus suber</name>
    <name type="common">Cork oak</name>
    <dbReference type="NCBI Taxonomy" id="58331"/>
    <lineage>
        <taxon>Eukaryota</taxon>
        <taxon>Viridiplantae</taxon>
        <taxon>Streptophyta</taxon>
        <taxon>Embryophyta</taxon>
        <taxon>Tracheophyta</taxon>
        <taxon>Spermatophyta</taxon>
        <taxon>Magnoliopsida</taxon>
        <taxon>eudicotyledons</taxon>
        <taxon>Gunneridae</taxon>
        <taxon>Pentapetalae</taxon>
        <taxon>rosids</taxon>
        <taxon>fabids</taxon>
        <taxon>Fagales</taxon>
        <taxon>Fagaceae</taxon>
        <taxon>Quercus</taxon>
    </lineage>
</organism>